<feature type="compositionally biased region" description="Basic and acidic residues" evidence="7">
    <location>
        <begin position="418"/>
        <end position="433"/>
    </location>
</feature>
<evidence type="ECO:0000256" key="6">
    <source>
        <dbReference type="ARBA" id="ARBA00023242"/>
    </source>
</evidence>
<comment type="caution">
    <text evidence="9">The sequence shown here is derived from an EMBL/GenBank/DDBJ whole genome shotgun (WGS) entry which is preliminary data.</text>
</comment>
<name>A0A9Q1JES1_9CARY</name>
<dbReference type="GO" id="GO:0005819">
    <property type="term" value="C:spindle"/>
    <property type="evidence" value="ECO:0007669"/>
    <property type="project" value="UniProtKB-SubCell"/>
</dbReference>
<feature type="compositionally biased region" description="Basic and acidic residues" evidence="7">
    <location>
        <begin position="1402"/>
        <end position="1444"/>
    </location>
</feature>
<dbReference type="InterPro" id="IPR050875">
    <property type="entry name" value="Troponin_I"/>
</dbReference>
<evidence type="ECO:0000256" key="5">
    <source>
        <dbReference type="ARBA" id="ARBA00023212"/>
    </source>
</evidence>
<feature type="compositionally biased region" description="Basic and acidic residues" evidence="7">
    <location>
        <begin position="686"/>
        <end position="702"/>
    </location>
</feature>
<accession>A0A9Q1JES1</accession>
<dbReference type="OrthoDB" id="681218at2759"/>
<feature type="compositionally biased region" description="Basic and acidic residues" evidence="7">
    <location>
        <begin position="1467"/>
        <end position="1497"/>
    </location>
</feature>
<feature type="region of interest" description="Disordered" evidence="7">
    <location>
        <begin position="245"/>
        <end position="446"/>
    </location>
</feature>
<feature type="compositionally biased region" description="Basic and acidic residues" evidence="7">
    <location>
        <begin position="257"/>
        <end position="268"/>
    </location>
</feature>
<evidence type="ECO:0000256" key="7">
    <source>
        <dbReference type="SAM" id="MobiDB-lite"/>
    </source>
</evidence>
<feature type="compositionally biased region" description="Polar residues" evidence="7">
    <location>
        <begin position="1547"/>
        <end position="1568"/>
    </location>
</feature>
<feature type="compositionally biased region" description="Basic and acidic residues" evidence="7">
    <location>
        <begin position="364"/>
        <end position="400"/>
    </location>
</feature>
<dbReference type="PANTHER" id="PTHR13738">
    <property type="entry name" value="TROPONIN I"/>
    <property type="match status" value="1"/>
</dbReference>
<keyword evidence="5" id="KW-0206">Cytoskeleton</keyword>
<evidence type="ECO:0000256" key="3">
    <source>
        <dbReference type="ARBA" id="ARBA00010042"/>
    </source>
</evidence>
<feature type="domain" description="Inner centromere protein ARK-binding" evidence="8">
    <location>
        <begin position="1575"/>
        <end position="1626"/>
    </location>
</feature>
<feature type="compositionally biased region" description="Acidic residues" evidence="7">
    <location>
        <begin position="1575"/>
        <end position="1584"/>
    </location>
</feature>
<comment type="subcellular location">
    <subcellularLocation>
        <location evidence="2">Cytoplasm</location>
        <location evidence="2">Cytoskeleton</location>
        <location evidence="2">Spindle</location>
    </subcellularLocation>
    <subcellularLocation>
        <location evidence="1">Nucleus</location>
    </subcellularLocation>
</comment>
<comment type="similarity">
    <text evidence="3">Belongs to the INCENP family.</text>
</comment>
<reference evidence="9" key="1">
    <citation type="submission" date="2022-04" db="EMBL/GenBank/DDBJ databases">
        <title>Carnegiea gigantea Genome sequencing and assembly v2.</title>
        <authorList>
            <person name="Copetti D."/>
            <person name="Sanderson M.J."/>
            <person name="Burquez A."/>
            <person name="Wojciechowski M.F."/>
        </authorList>
    </citation>
    <scope>NUCLEOTIDE SEQUENCE</scope>
    <source>
        <strain evidence="9">SGP5-SGP5p</strain>
        <tissue evidence="9">Aerial part</tissue>
    </source>
</reference>
<feature type="region of interest" description="Disordered" evidence="7">
    <location>
        <begin position="1402"/>
        <end position="1585"/>
    </location>
</feature>
<feature type="region of interest" description="Disordered" evidence="7">
    <location>
        <begin position="686"/>
        <end position="710"/>
    </location>
</feature>
<organism evidence="9 10">
    <name type="scientific">Carnegiea gigantea</name>
    <dbReference type="NCBI Taxonomy" id="171969"/>
    <lineage>
        <taxon>Eukaryota</taxon>
        <taxon>Viridiplantae</taxon>
        <taxon>Streptophyta</taxon>
        <taxon>Embryophyta</taxon>
        <taxon>Tracheophyta</taxon>
        <taxon>Spermatophyta</taxon>
        <taxon>Magnoliopsida</taxon>
        <taxon>eudicotyledons</taxon>
        <taxon>Gunneridae</taxon>
        <taxon>Pentapetalae</taxon>
        <taxon>Caryophyllales</taxon>
        <taxon>Cactineae</taxon>
        <taxon>Cactaceae</taxon>
        <taxon>Cactoideae</taxon>
        <taxon>Echinocereeae</taxon>
        <taxon>Carnegiea</taxon>
    </lineage>
</organism>
<feature type="compositionally biased region" description="Basic and acidic residues" evidence="7">
    <location>
        <begin position="1268"/>
        <end position="1283"/>
    </location>
</feature>
<keyword evidence="6" id="KW-0539">Nucleus</keyword>
<evidence type="ECO:0000313" key="10">
    <source>
        <dbReference type="Proteomes" id="UP001153076"/>
    </source>
</evidence>
<evidence type="ECO:0000256" key="2">
    <source>
        <dbReference type="ARBA" id="ARBA00004186"/>
    </source>
</evidence>
<evidence type="ECO:0000313" key="9">
    <source>
        <dbReference type="EMBL" id="KAJ8420662.1"/>
    </source>
</evidence>
<dbReference type="Pfam" id="PF03941">
    <property type="entry name" value="INCENP_ARK-bind"/>
    <property type="match status" value="1"/>
</dbReference>
<feature type="region of interest" description="Disordered" evidence="7">
    <location>
        <begin position="1259"/>
        <end position="1340"/>
    </location>
</feature>
<dbReference type="InterPro" id="IPR005635">
    <property type="entry name" value="Inner_centromere_prot_ARK-bd"/>
</dbReference>
<feature type="compositionally biased region" description="Polar residues" evidence="7">
    <location>
        <begin position="436"/>
        <end position="446"/>
    </location>
</feature>
<evidence type="ECO:0000256" key="1">
    <source>
        <dbReference type="ARBA" id="ARBA00004123"/>
    </source>
</evidence>
<keyword evidence="4" id="KW-0963">Cytoplasm</keyword>
<sequence length="1665" mass="182982">MSTTEKLFVQIFERKRWIVEHLKQHKLLYNQHLASKLLIQGITPPPWLLNPELPSSTSDLIGPLVSYPSGSCFVYDKLVATVVNDRLTHATCAKTCASSNGSEGDEPSIIPSCHIKDAEHGSGIVPQCHVDGIEGIPNYVPMSPEDQNVTMNSNTYLKLEESLVRMQRSRSRQKALELRNSAKASGKCCLGKENNVGISSGNKTFGYDQPLEGVRKSVELTGSSAFSAFINEEAARGDCLNKEMRSDACSDSSSQSKGKEVQTEDGKKKAGQSIDYVERNARSGSSCPQSVIGGHQNSKKSHEVYIGRMIRSRSGKEQLSENDDPQNRRVTRSCSNQLEHINGNHAIGNSKVDSCRIAKSRSGGAKEAETKNQRSKGKNETKDYRGSAKNDMSVKPKQLDFDDIEEPYLADSPVEGKGNFEEKAGDHNIEERSASLPCSTPAEETSQKRTSLAYERQEVFEIDVNHSLPRSDKIPEQTSLLLDCPPDSTEEHMLGITLECAADPRLSGPNVEISISQKRKFEPEEEQELDKERSNISLPNADTEATMNLHRGAVEATLSPEKTSHELSFCSNCEETSHLSLPYADTEATMSLHPVAVATLNLKKARLELASCSDHKEASYFSLPNTEATVSLPRDVEATLSSEKTRYDSSSRNDCKETSCLTLPSADSAAAVSLHRVVVEATLSSEKTRHELSSRNNSKETSHFSMPNADTEARMSLNRDAVKATSILEQSRHGATFRSDFKALLETQTIELLPPSPSRNSAGSLASMLKFPPVNSTNETRSDHAFEMLKSGSHFRNAGCQTSCFSSDGKVVGCSKLPDVQAGIDVLPEYNVSNEMDGSWPCYKRRKIGYQVPYKSASPSVRVNTFPDVNENIPDKSLGGEEENSSCLPQKLIISEGSDAILSNSGSVARAAHGIIYLGSKEPELTPKVQYEEGKVSTGRSVLMPFTCEQKILSTSRASNVKHATTTESSDYFPVQEAREALTSTAHCIGRLSNNLELAEVGGQGNSTDRLTFVQMTLDKRESLLGADKLKFSIGSPLIERMDVYDAGADEIVPEFERFIIAQKSESVHNAEYGLLSGEIPVLSEKAEFTNLPEQIPGPVSLSTPASPFPTAYKLHFTPGVYRSVPNGLIENIDLTSDMLSNDNALQGKSYSDYCSFPGKRLGRDISIPFISPVGKGFEGISTKSGSSGQRLSSNPELICFPIQEDPETSEEGVDVDDTCDTGINGSAGNSSIREPLRDIIAMSESILASSHAVERGSLESVTTEVSISEKHNKDSHKNEMHLRSRKTRLGKENQSLSIDADRIKKHSGSLSSRYSKPKLSEKSSLRSRGQSLSEKESKRNNIVSNVKSFLPLIQKKQASSVVPAKKEVKVKALEAAEAAKRLAEKRENERKQKKEALKLERARLEQENLKQMELKKKLEEEEKKKREAENAARKRQREEDRKEKERKRKRIEEARYQQKQAAEKISAWREDSRCEIKAGRTHERKTSNDEADRAAERVTMSRIPDELVGSDGRKADNAMPSTHDNKSSAGSSDTGKVGSIDVADISTPNCDKSDKLISQTSKEQSYDISPYQCSDDEEEEEDDVPNKKFIPTWASKSCVAVALSSLKQLDPDTIFPPGSFCSLEEAKSISFSSSPSAEKIGTKGKELSSRCVPLCSFSLILGVS</sequence>
<protein>
    <recommendedName>
        <fullName evidence="8">Inner centromere protein ARK-binding domain-containing protein</fullName>
    </recommendedName>
</protein>
<dbReference type="EMBL" id="JAKOGI010003242">
    <property type="protein sequence ID" value="KAJ8420662.1"/>
    <property type="molecule type" value="Genomic_DNA"/>
</dbReference>
<gene>
    <name evidence="9" type="ORF">Cgig2_017900</name>
</gene>
<proteinExistence type="inferred from homology"/>
<keyword evidence="10" id="KW-1185">Reference proteome</keyword>
<evidence type="ECO:0000256" key="4">
    <source>
        <dbReference type="ARBA" id="ARBA00022490"/>
    </source>
</evidence>
<dbReference type="GO" id="GO:0005634">
    <property type="term" value="C:nucleus"/>
    <property type="evidence" value="ECO:0007669"/>
    <property type="project" value="UniProtKB-SubCell"/>
</dbReference>
<feature type="compositionally biased region" description="Polar residues" evidence="7">
    <location>
        <begin position="1520"/>
        <end position="1535"/>
    </location>
</feature>
<evidence type="ECO:0000259" key="8">
    <source>
        <dbReference type="Pfam" id="PF03941"/>
    </source>
</evidence>
<dbReference type="Proteomes" id="UP001153076">
    <property type="component" value="Unassembled WGS sequence"/>
</dbReference>
<dbReference type="PANTHER" id="PTHR13738:SF1">
    <property type="entry name" value="TROPONIN I"/>
    <property type="match status" value="1"/>
</dbReference>